<dbReference type="AlphaFoldDB" id="A0A0H5R0V9"/>
<reference evidence="2" key="1">
    <citation type="submission" date="2015-04" db="EMBL/GenBank/DDBJ databases">
        <title>The genome sequence of the plant pathogenic Rhizarian Plasmodiophora brassicae reveals insights in its biotrophic life cycle and the origin of chitin synthesis.</title>
        <authorList>
            <person name="Schwelm A."/>
            <person name="Fogelqvist J."/>
            <person name="Knaust A."/>
            <person name="Julke S."/>
            <person name="Lilja T."/>
            <person name="Dhandapani V."/>
            <person name="Bonilla-Rosso G."/>
            <person name="Karlsson M."/>
            <person name="Shevchenko A."/>
            <person name="Choi S.R."/>
            <person name="Kim H.G."/>
            <person name="Park J.Y."/>
            <person name="Lim Y.P."/>
            <person name="Ludwig-Muller J."/>
            <person name="Dixelius C."/>
        </authorList>
    </citation>
    <scope>NUCLEOTIDE SEQUENCE</scope>
    <source>
        <tissue evidence="2">Potato root galls</tissue>
    </source>
</reference>
<dbReference type="Pfam" id="PF04857">
    <property type="entry name" value="CAF1"/>
    <property type="match status" value="2"/>
</dbReference>
<name>A0A0H5R0V9_9EUKA</name>
<dbReference type="Gene3D" id="3.30.420.10">
    <property type="entry name" value="Ribonuclease H-like superfamily/Ribonuclease H"/>
    <property type="match status" value="1"/>
</dbReference>
<dbReference type="InterPro" id="IPR036397">
    <property type="entry name" value="RNaseH_sf"/>
</dbReference>
<dbReference type="EMBL" id="HACM01007383">
    <property type="protein sequence ID" value="CRZ07825.1"/>
    <property type="molecule type" value="Transcribed_RNA"/>
</dbReference>
<dbReference type="InterPro" id="IPR006941">
    <property type="entry name" value="RNase_CAF1"/>
</dbReference>
<dbReference type="GO" id="GO:0003723">
    <property type="term" value="F:RNA binding"/>
    <property type="evidence" value="ECO:0007669"/>
    <property type="project" value="TreeGrafter"/>
</dbReference>
<dbReference type="GO" id="GO:0000175">
    <property type="term" value="F:3'-5'-RNA exonuclease activity"/>
    <property type="evidence" value="ECO:0007669"/>
    <property type="project" value="TreeGrafter"/>
</dbReference>
<evidence type="ECO:0000256" key="1">
    <source>
        <dbReference type="ARBA" id="ARBA00008372"/>
    </source>
</evidence>
<dbReference type="SUPFAM" id="SSF53098">
    <property type="entry name" value="Ribonuclease H-like"/>
    <property type="match status" value="1"/>
</dbReference>
<comment type="similarity">
    <text evidence="1">Belongs to the CAF1 family.</text>
</comment>
<dbReference type="InterPro" id="IPR012337">
    <property type="entry name" value="RNaseH-like_sf"/>
</dbReference>
<proteinExistence type="inferred from homology"/>
<organism evidence="2">
    <name type="scientific">Spongospora subterranea</name>
    <dbReference type="NCBI Taxonomy" id="70186"/>
    <lineage>
        <taxon>Eukaryota</taxon>
        <taxon>Sar</taxon>
        <taxon>Rhizaria</taxon>
        <taxon>Endomyxa</taxon>
        <taxon>Phytomyxea</taxon>
        <taxon>Plasmodiophorida</taxon>
        <taxon>Plasmodiophoridae</taxon>
        <taxon>Spongospora</taxon>
    </lineage>
</organism>
<dbReference type="PANTHER" id="PTHR15092:SF22">
    <property type="entry name" value="POLY(A)-SPECIFIC RIBONUCLEASE PNLDC1"/>
    <property type="match status" value="1"/>
</dbReference>
<protein>
    <submittedName>
        <fullName evidence="2">Uncharacterized protein</fullName>
    </submittedName>
</protein>
<dbReference type="InterPro" id="IPR051181">
    <property type="entry name" value="CAF1_poly(A)_ribonucleases"/>
</dbReference>
<sequence>MVPLTPHVSPHFRSFFMIDRLDPIQVLKRFLPLAQFVSVDIEFTGLNTVHDSFPKYFDTVDLRFQQAKEVVNTFAVVQLGLCLFIDENCLDEDDGVTSNEHPATAKQTCRHSHSTNASSSLIAIPMSLLIRPSTGTFTCQASSIRFLADRGQFDFNELFRNGLPSKTVGSQVLLMLSESKVPLVMHNGLLDAMFLVRTFMEPLADSLPEFKSQCRRLLPNIYDSKLICSKSEYLRSKFASFWLEKVYEQANTDELFKDKPGIKIHESFDEKVSQHHDAAFDAYMTGVVFARLGSYIQAQNAEVAEQTDSWIVENVDWGSTKIETFANRICLNRCILHLDINSDQPACFHGVLKVCINEGTAARVFTSHIVDIIGPIINKERIKILWEDDRYAYAIIGAHLHDGLSSIAAAVNKSCIKAKSHFRVEPFQ</sequence>
<dbReference type="PANTHER" id="PTHR15092">
    <property type="entry name" value="POLY A -SPECIFIC RIBONUCLEASE/TARGET OF EGR1, MEMBER 1"/>
    <property type="match status" value="1"/>
</dbReference>
<accession>A0A0H5R0V9</accession>
<evidence type="ECO:0000313" key="2">
    <source>
        <dbReference type="EMBL" id="CRZ07825.1"/>
    </source>
</evidence>